<evidence type="ECO:0000313" key="8">
    <source>
        <dbReference type="EMBL" id="KAL2068073.1"/>
    </source>
</evidence>
<keyword evidence="5" id="KW-0804">Transcription</keyword>
<evidence type="ECO:0000313" key="9">
    <source>
        <dbReference type="Proteomes" id="UP001595075"/>
    </source>
</evidence>
<dbReference type="Gene3D" id="4.10.240.10">
    <property type="entry name" value="Zn(2)-C6 fungal-type DNA-binding domain"/>
    <property type="match status" value="1"/>
</dbReference>
<dbReference type="PROSITE" id="PS00463">
    <property type="entry name" value="ZN2_CY6_FUNGAL_1"/>
    <property type="match status" value="1"/>
</dbReference>
<keyword evidence="6" id="KW-0539">Nucleus</keyword>
<comment type="caution">
    <text evidence="8">The sequence shown here is derived from an EMBL/GenBank/DDBJ whole genome shotgun (WGS) entry which is preliminary data.</text>
</comment>
<keyword evidence="2" id="KW-0862">Zinc</keyword>
<dbReference type="EMBL" id="JAZHXI010000009">
    <property type="protein sequence ID" value="KAL2068073.1"/>
    <property type="molecule type" value="Genomic_DNA"/>
</dbReference>
<evidence type="ECO:0000256" key="6">
    <source>
        <dbReference type="ARBA" id="ARBA00023242"/>
    </source>
</evidence>
<keyword evidence="4" id="KW-0238">DNA-binding</keyword>
<evidence type="ECO:0000256" key="4">
    <source>
        <dbReference type="ARBA" id="ARBA00023125"/>
    </source>
</evidence>
<dbReference type="PROSITE" id="PS50048">
    <property type="entry name" value="ZN2_CY6_FUNGAL_2"/>
    <property type="match status" value="1"/>
</dbReference>
<dbReference type="PANTHER" id="PTHR36206:SF4">
    <property type="entry name" value="HYPOTHETICAL CONSERVED PROTEIN (EUROFUNG)-RELATED"/>
    <property type="match status" value="1"/>
</dbReference>
<dbReference type="PANTHER" id="PTHR36206">
    <property type="entry name" value="ASPERCRYPTIN BIOSYNTHESIS CLUSTER-SPECIFIC TRANSCRIPTION REGULATOR ATNN-RELATED"/>
    <property type="match status" value="1"/>
</dbReference>
<proteinExistence type="predicted"/>
<dbReference type="InterPro" id="IPR001138">
    <property type="entry name" value="Zn2Cys6_DnaBD"/>
</dbReference>
<keyword evidence="9" id="KW-1185">Reference proteome</keyword>
<reference evidence="8 9" key="1">
    <citation type="journal article" date="2024" name="Commun. Biol.">
        <title>Comparative genomic analysis of thermophilic fungi reveals convergent evolutionary adaptations and gene losses.</title>
        <authorList>
            <person name="Steindorff A.S."/>
            <person name="Aguilar-Pontes M.V."/>
            <person name="Robinson A.J."/>
            <person name="Andreopoulos B."/>
            <person name="LaButti K."/>
            <person name="Kuo A."/>
            <person name="Mondo S."/>
            <person name="Riley R."/>
            <person name="Otillar R."/>
            <person name="Haridas S."/>
            <person name="Lipzen A."/>
            <person name="Grimwood J."/>
            <person name="Schmutz J."/>
            <person name="Clum A."/>
            <person name="Reid I.D."/>
            <person name="Moisan M.C."/>
            <person name="Butler G."/>
            <person name="Nguyen T.T.M."/>
            <person name="Dewar K."/>
            <person name="Conant G."/>
            <person name="Drula E."/>
            <person name="Henrissat B."/>
            <person name="Hansel C."/>
            <person name="Singer S."/>
            <person name="Hutchinson M.I."/>
            <person name="de Vries R.P."/>
            <person name="Natvig D.O."/>
            <person name="Powell A.J."/>
            <person name="Tsang A."/>
            <person name="Grigoriev I.V."/>
        </authorList>
    </citation>
    <scope>NUCLEOTIDE SEQUENCE [LARGE SCALE GENOMIC DNA]</scope>
    <source>
        <strain evidence="8 9">CBS 494.80</strain>
    </source>
</reference>
<keyword evidence="1" id="KW-0479">Metal-binding</keyword>
<dbReference type="InterPro" id="IPR021858">
    <property type="entry name" value="Fun_TF"/>
</dbReference>
<dbReference type="Pfam" id="PF11951">
    <property type="entry name" value="Fungal_trans_2"/>
    <property type="match status" value="1"/>
</dbReference>
<dbReference type="SMART" id="SM00066">
    <property type="entry name" value="GAL4"/>
    <property type="match status" value="1"/>
</dbReference>
<feature type="domain" description="Zn(2)-C6 fungal-type" evidence="7">
    <location>
        <begin position="22"/>
        <end position="50"/>
    </location>
</feature>
<name>A0ABR4CDR2_9HELO</name>
<dbReference type="SUPFAM" id="SSF57701">
    <property type="entry name" value="Zn2/Cys6 DNA-binding domain"/>
    <property type="match status" value="1"/>
</dbReference>
<dbReference type="CDD" id="cd00067">
    <property type="entry name" value="GAL4"/>
    <property type="match status" value="1"/>
</dbReference>
<protein>
    <recommendedName>
        <fullName evidence="7">Zn(2)-C6 fungal-type domain-containing protein</fullName>
    </recommendedName>
</protein>
<evidence type="ECO:0000256" key="1">
    <source>
        <dbReference type="ARBA" id="ARBA00022723"/>
    </source>
</evidence>
<evidence type="ECO:0000256" key="2">
    <source>
        <dbReference type="ARBA" id="ARBA00022833"/>
    </source>
</evidence>
<evidence type="ECO:0000259" key="7">
    <source>
        <dbReference type="PROSITE" id="PS50048"/>
    </source>
</evidence>
<evidence type="ECO:0000256" key="3">
    <source>
        <dbReference type="ARBA" id="ARBA00023015"/>
    </source>
</evidence>
<gene>
    <name evidence="8" type="ORF">VTL71DRAFT_16171</name>
</gene>
<sequence>MAPDSDASKKPVRASRGKTRNGCQTCKIRRVKCDEAKPTCNRCFNFGIKCDGYIKPTVLKSLPPVRIILPRGAEYFEPIVYQPRVTIFQDIREQQYFRIFRESIAPHLAGSFESDLWSCLVLQACERDDSIRHAIVAIAALKLTVNSTLNKTIGHHGESDAGSIHRDFALRQYQKAIKSMRLASIGGVQDLRTTLIACIVIICFEASAGNFEQALRQAVIGLNLVGEHLSDDDAASQQKVSVEKEIIDAFGRLDIHSMAFLDPRYPKRVGVKKIQKFTGPIFPLEFTSLIEARDSLISTMQRVLHFTSSMYPESLGYTGFLRQDFMMCIPLEHFDQKVKLIEELEDWRSAMSPLIESSLLPSGAKDRFGAACLEMMYLAGYITTSMLRTIDGGCPDSTKYMSQYEKIVALAEELLQHSNMNQHNSSYMFEMHTVCPLYAVSWYCPQKTLRRKAISLLLAPARVEALWDSAMVGKLAQWIMEMEEENYEGEYAPADVRCTRGDILGYNMVSRQAEVRCFVPSPDSTELVTRTSTLSF</sequence>
<dbReference type="InterPro" id="IPR052360">
    <property type="entry name" value="Transcr_Regulatory_Proteins"/>
</dbReference>
<evidence type="ECO:0000256" key="5">
    <source>
        <dbReference type="ARBA" id="ARBA00023163"/>
    </source>
</evidence>
<dbReference type="Pfam" id="PF00172">
    <property type="entry name" value="Zn_clus"/>
    <property type="match status" value="1"/>
</dbReference>
<organism evidence="8 9">
    <name type="scientific">Oculimacula yallundae</name>
    <dbReference type="NCBI Taxonomy" id="86028"/>
    <lineage>
        <taxon>Eukaryota</taxon>
        <taxon>Fungi</taxon>
        <taxon>Dikarya</taxon>
        <taxon>Ascomycota</taxon>
        <taxon>Pezizomycotina</taxon>
        <taxon>Leotiomycetes</taxon>
        <taxon>Helotiales</taxon>
        <taxon>Ploettnerulaceae</taxon>
        <taxon>Oculimacula</taxon>
    </lineage>
</organism>
<dbReference type="InterPro" id="IPR036864">
    <property type="entry name" value="Zn2-C6_fun-type_DNA-bd_sf"/>
</dbReference>
<keyword evidence="3" id="KW-0805">Transcription regulation</keyword>
<accession>A0ABR4CDR2</accession>
<dbReference type="Proteomes" id="UP001595075">
    <property type="component" value="Unassembled WGS sequence"/>
</dbReference>